<evidence type="ECO:0000313" key="2">
    <source>
        <dbReference type="EMBL" id="ELI8100354.1"/>
    </source>
</evidence>
<comment type="caution">
    <text evidence="2">The sequence shown here is derived from an EMBL/GenBank/DDBJ whole genome shotgun (WGS) entry which is preliminary data.</text>
</comment>
<name>A0AAD2UWS8_YEREN</name>
<keyword evidence="1" id="KW-0472">Membrane</keyword>
<keyword evidence="1" id="KW-0812">Transmembrane</keyword>
<dbReference type="AlphaFoldDB" id="A0AAD2UWS8"/>
<dbReference type="Proteomes" id="UP001182355">
    <property type="component" value="Unassembled WGS sequence"/>
</dbReference>
<sequence>MKTDEEILSTEFEIIISRLREKPKSIYDGIVIVLKSIEFILKFLAFAIQPIAIPIFLLSLLTFVGIASYIFIYRIIL</sequence>
<feature type="transmembrane region" description="Helical" evidence="1">
    <location>
        <begin position="51"/>
        <end position="72"/>
    </location>
</feature>
<keyword evidence="1" id="KW-1133">Transmembrane helix</keyword>
<evidence type="ECO:0000256" key="1">
    <source>
        <dbReference type="SAM" id="Phobius"/>
    </source>
</evidence>
<accession>A0AAD2UWS8</accession>
<evidence type="ECO:0000313" key="3">
    <source>
        <dbReference type="Proteomes" id="UP001182355"/>
    </source>
</evidence>
<proteinExistence type="predicted"/>
<dbReference type="EMBL" id="ABNAVX010000001">
    <property type="protein sequence ID" value="ELI8100354.1"/>
    <property type="molecule type" value="Genomic_DNA"/>
</dbReference>
<reference evidence="2" key="1">
    <citation type="submission" date="2023-02" db="EMBL/GenBank/DDBJ databases">
        <authorList>
            <person name="Ashton P.M."/>
            <person name="Dallman T."/>
            <person name="Nair S."/>
            <person name="De Pinna E."/>
            <person name="Peters T."/>
            <person name="Grant K."/>
        </authorList>
    </citation>
    <scope>NUCLEOTIDE SEQUENCE</scope>
    <source>
        <strain evidence="2">01103883</strain>
    </source>
</reference>
<dbReference type="RefSeq" id="WP_050321627.1">
    <property type="nucleotide sequence ID" value="NZ_CTRB01000001.1"/>
</dbReference>
<gene>
    <name evidence="2" type="ORF">RSF11_000009</name>
</gene>
<organism evidence="2 3">
    <name type="scientific">Yersinia enterocolitica</name>
    <dbReference type="NCBI Taxonomy" id="630"/>
    <lineage>
        <taxon>Bacteria</taxon>
        <taxon>Pseudomonadati</taxon>
        <taxon>Pseudomonadota</taxon>
        <taxon>Gammaproteobacteria</taxon>
        <taxon>Enterobacterales</taxon>
        <taxon>Yersiniaceae</taxon>
        <taxon>Yersinia</taxon>
    </lineage>
</organism>
<protein>
    <submittedName>
        <fullName evidence="2">Uncharacterized protein</fullName>
    </submittedName>
</protein>